<dbReference type="EMBL" id="PVTE01000033">
    <property type="protein sequence ID" value="PRY27368.1"/>
    <property type="molecule type" value="Genomic_DNA"/>
</dbReference>
<evidence type="ECO:0000313" key="4">
    <source>
        <dbReference type="EMBL" id="PRY35874.1"/>
    </source>
</evidence>
<sequence>RWEKKVANYKALLFLACAHIVWKRSIIFG</sequence>
<evidence type="ECO:0000313" key="6">
    <source>
        <dbReference type="Proteomes" id="UP000238375"/>
    </source>
</evidence>
<keyword evidence="6" id="KW-1185">Reference proteome</keyword>
<dbReference type="EMBL" id="PVTE01000051">
    <property type="protein sequence ID" value="PRY21374.1"/>
    <property type="molecule type" value="Genomic_DNA"/>
</dbReference>
<evidence type="ECO:0000313" key="3">
    <source>
        <dbReference type="EMBL" id="PRY28644.1"/>
    </source>
</evidence>
<organism evidence="2 6">
    <name type="scientific">Spirosoma oryzae</name>
    <dbReference type="NCBI Taxonomy" id="1469603"/>
    <lineage>
        <taxon>Bacteria</taxon>
        <taxon>Pseudomonadati</taxon>
        <taxon>Bacteroidota</taxon>
        <taxon>Cytophagia</taxon>
        <taxon>Cytophagales</taxon>
        <taxon>Cytophagaceae</taxon>
        <taxon>Spirosoma</taxon>
    </lineage>
</organism>
<dbReference type="EMBL" id="PVTE01000028">
    <property type="protein sequence ID" value="PRY28644.1"/>
    <property type="molecule type" value="Genomic_DNA"/>
</dbReference>
<feature type="non-terminal residue" evidence="2">
    <location>
        <position position="1"/>
    </location>
</feature>
<accession>A0A2T0S1S5</accession>
<dbReference type="AlphaFoldDB" id="A0A2T0S1S5"/>
<evidence type="ECO:0000313" key="5">
    <source>
        <dbReference type="EMBL" id="PRY36411.1"/>
    </source>
</evidence>
<protein>
    <submittedName>
        <fullName evidence="2">Uncharacterized protein</fullName>
    </submittedName>
</protein>
<dbReference type="Proteomes" id="UP000238375">
    <property type="component" value="Unassembled WGS sequence"/>
</dbReference>
<name>A0A2T0S1S5_9BACT</name>
<dbReference type="EMBL" id="PVTE01000013">
    <property type="protein sequence ID" value="PRY35874.1"/>
    <property type="molecule type" value="Genomic_DNA"/>
</dbReference>
<comment type="caution">
    <text evidence="2">The sequence shown here is derived from an EMBL/GenBank/DDBJ whole genome shotgun (WGS) entry which is preliminary data.</text>
</comment>
<gene>
    <name evidence="5" type="ORF">CLV58_1121</name>
    <name evidence="4" type="ORF">CLV58_1131</name>
    <name evidence="3" type="ORF">CLV58_12861</name>
    <name evidence="2" type="ORF">CLV58_1331</name>
    <name evidence="1" type="ORF">CLV58_1511</name>
</gene>
<dbReference type="EMBL" id="PVTE01000012">
    <property type="protein sequence ID" value="PRY36411.1"/>
    <property type="molecule type" value="Genomic_DNA"/>
</dbReference>
<proteinExistence type="predicted"/>
<evidence type="ECO:0000313" key="1">
    <source>
        <dbReference type="EMBL" id="PRY21374.1"/>
    </source>
</evidence>
<evidence type="ECO:0000313" key="2">
    <source>
        <dbReference type="EMBL" id="PRY27368.1"/>
    </source>
</evidence>
<reference evidence="2 6" key="1">
    <citation type="submission" date="2018-03" db="EMBL/GenBank/DDBJ databases">
        <title>Genomic Encyclopedia of Archaeal and Bacterial Type Strains, Phase II (KMG-II): from individual species to whole genera.</title>
        <authorList>
            <person name="Goeker M."/>
        </authorList>
    </citation>
    <scope>NUCLEOTIDE SEQUENCE [LARGE SCALE GENOMIC DNA]</scope>
    <source>
        <strain evidence="2 6">DSM 28354</strain>
    </source>
</reference>